<comment type="caution">
    <text evidence="3">The sequence shown here is derived from an EMBL/GenBank/DDBJ whole genome shotgun (WGS) entry which is preliminary data.</text>
</comment>
<reference evidence="3" key="1">
    <citation type="submission" date="2022-01" db="EMBL/GenBank/DDBJ databases">
        <authorList>
            <person name="King R."/>
        </authorList>
    </citation>
    <scope>NUCLEOTIDE SEQUENCE</scope>
</reference>
<dbReference type="PANTHER" id="PTHR24260">
    <property type="match status" value="1"/>
</dbReference>
<accession>A0A9P0GY00</accession>
<feature type="domain" description="Peptidase S1" evidence="2">
    <location>
        <begin position="243"/>
        <end position="494"/>
    </location>
</feature>
<dbReference type="SMART" id="SM00020">
    <property type="entry name" value="Tryp_SPc"/>
    <property type="match status" value="1"/>
</dbReference>
<dbReference type="AlphaFoldDB" id="A0A9P0GY00"/>
<proteinExistence type="predicted"/>
<evidence type="ECO:0000313" key="3">
    <source>
        <dbReference type="EMBL" id="CAH1183212.1"/>
    </source>
</evidence>
<dbReference type="OrthoDB" id="238681at2759"/>
<dbReference type="EMBL" id="CAKJTU040000009">
    <property type="protein sequence ID" value="CAH1183212.1"/>
    <property type="molecule type" value="Genomic_DNA"/>
</dbReference>
<evidence type="ECO:0000256" key="1">
    <source>
        <dbReference type="SAM" id="SignalP"/>
    </source>
</evidence>
<feature type="chain" id="PRO_5040495076" description="Peptidase S1 domain-containing protein" evidence="1">
    <location>
        <begin position="21"/>
        <end position="495"/>
    </location>
</feature>
<gene>
    <name evidence="3" type="ORF">CEUTPL_LOCUS14578</name>
</gene>
<dbReference type="InterPro" id="IPR051333">
    <property type="entry name" value="CLIP_Serine_Protease"/>
</dbReference>
<dbReference type="CDD" id="cd00190">
    <property type="entry name" value="Tryp_SPc"/>
    <property type="match status" value="1"/>
</dbReference>
<dbReference type="InterPro" id="IPR043504">
    <property type="entry name" value="Peptidase_S1_PA_chymotrypsin"/>
</dbReference>
<dbReference type="GO" id="GO:0004252">
    <property type="term" value="F:serine-type endopeptidase activity"/>
    <property type="evidence" value="ECO:0007669"/>
    <property type="project" value="InterPro"/>
</dbReference>
<organism evidence="3 4">
    <name type="scientific">Ceutorhynchus assimilis</name>
    <name type="common">cabbage seed weevil</name>
    <dbReference type="NCBI Taxonomy" id="467358"/>
    <lineage>
        <taxon>Eukaryota</taxon>
        <taxon>Metazoa</taxon>
        <taxon>Ecdysozoa</taxon>
        <taxon>Arthropoda</taxon>
        <taxon>Hexapoda</taxon>
        <taxon>Insecta</taxon>
        <taxon>Pterygota</taxon>
        <taxon>Neoptera</taxon>
        <taxon>Endopterygota</taxon>
        <taxon>Coleoptera</taxon>
        <taxon>Polyphaga</taxon>
        <taxon>Cucujiformia</taxon>
        <taxon>Curculionidae</taxon>
        <taxon>Ceutorhynchinae</taxon>
        <taxon>Ceutorhynchus</taxon>
    </lineage>
</organism>
<sequence>MTIIILTCVIIVFFSSSASGKFLVQLEGNPVVPSSPCPDVFEYFTKPDGNVFGRITIPYDGSMNLHLGVNASMKGYYTSDSGIKLKITMNTPGQDLMERRTNILSYDIHFPFQNAIPKITRIEYNQRTYCTGPPEELIAGSPGVTSLWSGHNYYFRAASTGPSIVPYVPPKSELDLFEPDVVPDQERYPINEISTTTANYPKVTTTELFPEISSKNYEEFTSSVPNNQKTECGVSKNVFVPLIVGGKELSDGMYPWLVAMFTTNGNGYDYKCTANLVSNRHVVTAARCTNFFKIQVVQTDDILFVFGRTNLKHWATSGAVTRGASFVRTNPDFNANSGHGDLSVITLDKPVEFSSTIAPICLWEGDDNIQNMVNKKGTVAGWGADEVAQKTGKYSISVAKSVDMPIVAQESCLFSNLSYFQLTSDVTFCAGKRDGTGTCIGDSGAGFMMNKNGKFYLRGLASLVLSDKGKCDLTNFMVFCDAAKLTDWIRDAMTI</sequence>
<dbReference type="InterPro" id="IPR001254">
    <property type="entry name" value="Trypsin_dom"/>
</dbReference>
<dbReference type="SUPFAM" id="SSF50494">
    <property type="entry name" value="Trypsin-like serine proteases"/>
    <property type="match status" value="1"/>
</dbReference>
<evidence type="ECO:0000259" key="2">
    <source>
        <dbReference type="PROSITE" id="PS50240"/>
    </source>
</evidence>
<dbReference type="PANTHER" id="PTHR24260:SF143">
    <property type="entry name" value="SERINE PROTEASE GD-LIKE PROTEIN"/>
    <property type="match status" value="1"/>
</dbReference>
<dbReference type="GO" id="GO:0006508">
    <property type="term" value="P:proteolysis"/>
    <property type="evidence" value="ECO:0007669"/>
    <property type="project" value="InterPro"/>
</dbReference>
<feature type="signal peptide" evidence="1">
    <location>
        <begin position="1"/>
        <end position="20"/>
    </location>
</feature>
<dbReference type="InterPro" id="IPR009003">
    <property type="entry name" value="Peptidase_S1_PA"/>
</dbReference>
<keyword evidence="4" id="KW-1185">Reference proteome</keyword>
<evidence type="ECO:0000313" key="4">
    <source>
        <dbReference type="Proteomes" id="UP001152799"/>
    </source>
</evidence>
<dbReference type="Proteomes" id="UP001152799">
    <property type="component" value="Unassembled WGS sequence"/>
</dbReference>
<dbReference type="Gene3D" id="2.40.10.10">
    <property type="entry name" value="Trypsin-like serine proteases"/>
    <property type="match status" value="1"/>
</dbReference>
<dbReference type="Pfam" id="PF00089">
    <property type="entry name" value="Trypsin"/>
    <property type="match status" value="1"/>
</dbReference>
<keyword evidence="1" id="KW-0732">Signal</keyword>
<dbReference type="Pfam" id="PF16030">
    <property type="entry name" value="GD_N"/>
    <property type="match status" value="1"/>
</dbReference>
<dbReference type="PROSITE" id="PS50240">
    <property type="entry name" value="TRYPSIN_DOM"/>
    <property type="match status" value="1"/>
</dbReference>
<dbReference type="InterPro" id="IPR031986">
    <property type="entry name" value="GD_N"/>
</dbReference>
<protein>
    <recommendedName>
        <fullName evidence="2">Peptidase S1 domain-containing protein</fullName>
    </recommendedName>
</protein>
<name>A0A9P0GY00_9CUCU</name>